<dbReference type="EMBL" id="JBDIME010000018">
    <property type="protein sequence ID" value="MEN2791551.1"/>
    <property type="molecule type" value="Genomic_DNA"/>
</dbReference>
<proteinExistence type="predicted"/>
<protein>
    <submittedName>
        <fullName evidence="1">Uncharacterized protein</fullName>
    </submittedName>
</protein>
<accession>A0ABU9Y6X9</accession>
<dbReference type="Proteomes" id="UP001419910">
    <property type="component" value="Unassembled WGS sequence"/>
</dbReference>
<reference evidence="1 2" key="1">
    <citation type="submission" date="2024-05" db="EMBL/GenBank/DDBJ databases">
        <authorList>
            <person name="Liu Q."/>
            <person name="Xin Y.-H."/>
        </authorList>
    </citation>
    <scope>NUCLEOTIDE SEQUENCE [LARGE SCALE GENOMIC DNA]</scope>
    <source>
        <strain evidence="1 2">CGMCC 1.10181</strain>
    </source>
</reference>
<sequence>MPTTVVKQTPPTARGAPHPLEQVLRFPNPGEAGWKQWITYSKSEKGDEKEELYRIPGDSFSKYYEVHLYSGQGDESSDILDDTNNIVGDLGWYADLVGIRKTPQAITVFAYYFSNGDPENDEGLGGYQIGRIEHGRVKHFRCVITKETLELAVGRHFGTRRQLVAASEENATAVVDLLTSSEPQMKRDHCS</sequence>
<evidence type="ECO:0000313" key="2">
    <source>
        <dbReference type="Proteomes" id="UP001419910"/>
    </source>
</evidence>
<organism evidence="1 2">
    <name type="scientific">Sphingomonas oligophenolica</name>
    <dbReference type="NCBI Taxonomy" id="301154"/>
    <lineage>
        <taxon>Bacteria</taxon>
        <taxon>Pseudomonadati</taxon>
        <taxon>Pseudomonadota</taxon>
        <taxon>Alphaproteobacteria</taxon>
        <taxon>Sphingomonadales</taxon>
        <taxon>Sphingomonadaceae</taxon>
        <taxon>Sphingomonas</taxon>
    </lineage>
</organism>
<comment type="caution">
    <text evidence="1">The sequence shown here is derived from an EMBL/GenBank/DDBJ whole genome shotgun (WGS) entry which is preliminary data.</text>
</comment>
<name>A0ABU9Y6X9_9SPHN</name>
<dbReference type="RefSeq" id="WP_343892547.1">
    <property type="nucleotide sequence ID" value="NZ_BAAAEH010000060.1"/>
</dbReference>
<evidence type="ECO:0000313" key="1">
    <source>
        <dbReference type="EMBL" id="MEN2791551.1"/>
    </source>
</evidence>
<keyword evidence="2" id="KW-1185">Reference proteome</keyword>
<gene>
    <name evidence="1" type="ORF">ABC974_18090</name>
</gene>